<dbReference type="PANTHER" id="PTHR43470">
    <property type="entry name" value="PHOSPHATE TRANSPORT SYSTEM PERMEASE PROTEIN PSTA-RELATED"/>
    <property type="match status" value="1"/>
</dbReference>
<keyword evidence="6 9" id="KW-0812">Transmembrane</keyword>
<dbReference type="NCBIfam" id="TIGR00974">
    <property type="entry name" value="3a0107s02c"/>
    <property type="match status" value="1"/>
</dbReference>
<evidence type="ECO:0000256" key="3">
    <source>
        <dbReference type="ARBA" id="ARBA00016864"/>
    </source>
</evidence>
<dbReference type="CDD" id="cd06261">
    <property type="entry name" value="TM_PBP2"/>
    <property type="match status" value="1"/>
</dbReference>
<dbReference type="STRING" id="42253.NITMOv2_4723"/>
<accession>A0A0K2GKD6</accession>
<feature type="transmembrane region" description="Helical" evidence="9">
    <location>
        <begin position="20"/>
        <end position="42"/>
    </location>
</feature>
<name>A0A0K2GKD6_NITMO</name>
<gene>
    <name evidence="11" type="ORF">NITMOv2_4723</name>
</gene>
<dbReference type="InterPro" id="IPR005672">
    <property type="entry name" value="Phosphate_PstA"/>
</dbReference>
<evidence type="ECO:0000313" key="12">
    <source>
        <dbReference type="Proteomes" id="UP000069205"/>
    </source>
</evidence>
<dbReference type="GO" id="GO:0005886">
    <property type="term" value="C:plasma membrane"/>
    <property type="evidence" value="ECO:0007669"/>
    <property type="project" value="UniProtKB-SubCell"/>
</dbReference>
<evidence type="ECO:0000256" key="9">
    <source>
        <dbReference type="RuleBase" id="RU363043"/>
    </source>
</evidence>
<sequence>MRELQGHIARSQRIDRLFRWAGLGSMASAVVILIFLLGTLGVEGGRRLSWQFLTSYPSRMPAEAGILPACVGTFLVMLVTALASIPLGVAAAVYLEEYAPRNRVTALIEINIANLAGVPSIVYGLMALGLFVHQLQLGHSILTAGLTLALLCLPVVIIATREAVRTVPTAIREAAYALGATKWQTIRDHVLPYATGGILTGVIIALSRAIGETAPLITIGALSFIAFLPSSPVTADPPFVSLDWLFDPFTVLPMQIFNWVSRPQAAFHLNAAAAGLILMSVTLAMNGLAFYIRYRARRRIHW</sequence>
<dbReference type="EMBL" id="CP011801">
    <property type="protein sequence ID" value="ALA61092.1"/>
    <property type="molecule type" value="Genomic_DNA"/>
</dbReference>
<feature type="transmembrane region" description="Helical" evidence="9">
    <location>
        <begin position="190"/>
        <end position="210"/>
    </location>
</feature>
<feature type="transmembrane region" description="Helical" evidence="9">
    <location>
        <begin position="272"/>
        <end position="292"/>
    </location>
</feature>
<comment type="similarity">
    <text evidence="2 9">Belongs to the binding-protein-dependent transport system permease family. CysTW subfamily.</text>
</comment>
<feature type="transmembrane region" description="Helical" evidence="9">
    <location>
        <begin position="137"/>
        <end position="159"/>
    </location>
</feature>
<dbReference type="PANTHER" id="PTHR43470:SF5">
    <property type="entry name" value="PHOSPHATE TRANSPORT SYSTEM PERMEASE PROTEIN PSTA"/>
    <property type="match status" value="1"/>
</dbReference>
<dbReference type="GO" id="GO:0035435">
    <property type="term" value="P:phosphate ion transmembrane transport"/>
    <property type="evidence" value="ECO:0007669"/>
    <property type="project" value="InterPro"/>
</dbReference>
<proteinExistence type="inferred from homology"/>
<dbReference type="RefSeq" id="WP_053381804.1">
    <property type="nucleotide sequence ID" value="NZ_CP011801.1"/>
</dbReference>
<dbReference type="InterPro" id="IPR000515">
    <property type="entry name" value="MetI-like"/>
</dbReference>
<dbReference type="PATRIC" id="fig|42253.5.peg.4656"/>
<evidence type="ECO:0000256" key="7">
    <source>
        <dbReference type="ARBA" id="ARBA00022989"/>
    </source>
</evidence>
<evidence type="ECO:0000256" key="5">
    <source>
        <dbReference type="ARBA" id="ARBA00022475"/>
    </source>
</evidence>
<evidence type="ECO:0000256" key="4">
    <source>
        <dbReference type="ARBA" id="ARBA00022448"/>
    </source>
</evidence>
<dbReference type="GO" id="GO:0005315">
    <property type="term" value="F:phosphate transmembrane transporter activity"/>
    <property type="evidence" value="ECO:0007669"/>
    <property type="project" value="InterPro"/>
</dbReference>
<feature type="domain" description="ABC transmembrane type-1" evidence="10">
    <location>
        <begin position="70"/>
        <end position="289"/>
    </location>
</feature>
<dbReference type="Pfam" id="PF00528">
    <property type="entry name" value="BPD_transp_1"/>
    <property type="match status" value="1"/>
</dbReference>
<keyword evidence="8 9" id="KW-0472">Membrane</keyword>
<keyword evidence="7 9" id="KW-1133">Transmembrane helix</keyword>
<dbReference type="PROSITE" id="PS50928">
    <property type="entry name" value="ABC_TM1"/>
    <property type="match status" value="1"/>
</dbReference>
<feature type="transmembrane region" description="Helical" evidence="9">
    <location>
        <begin position="66"/>
        <end position="95"/>
    </location>
</feature>
<protein>
    <recommendedName>
        <fullName evidence="3 9">Phosphate transport system permease protein PstA</fullName>
    </recommendedName>
</protein>
<evidence type="ECO:0000256" key="1">
    <source>
        <dbReference type="ARBA" id="ARBA00004651"/>
    </source>
</evidence>
<keyword evidence="12" id="KW-1185">Reference proteome</keyword>
<dbReference type="Proteomes" id="UP000069205">
    <property type="component" value="Chromosome"/>
</dbReference>
<organism evidence="11 12">
    <name type="scientific">Nitrospira moscoviensis</name>
    <dbReference type="NCBI Taxonomy" id="42253"/>
    <lineage>
        <taxon>Bacteria</taxon>
        <taxon>Pseudomonadati</taxon>
        <taxon>Nitrospirota</taxon>
        <taxon>Nitrospiria</taxon>
        <taxon>Nitrospirales</taxon>
        <taxon>Nitrospiraceae</taxon>
        <taxon>Nitrospira</taxon>
    </lineage>
</organism>
<evidence type="ECO:0000256" key="2">
    <source>
        <dbReference type="ARBA" id="ARBA00007069"/>
    </source>
</evidence>
<evidence type="ECO:0000259" key="10">
    <source>
        <dbReference type="PROSITE" id="PS50928"/>
    </source>
</evidence>
<reference evidence="11 12" key="1">
    <citation type="journal article" date="2015" name="Proc. Natl. Acad. Sci. U.S.A.">
        <title>Expanded metabolic versatility of ubiquitous nitrite-oxidizing bacteria from the genus Nitrospira.</title>
        <authorList>
            <person name="Koch H."/>
            <person name="Lucker S."/>
            <person name="Albertsen M."/>
            <person name="Kitzinger K."/>
            <person name="Herbold C."/>
            <person name="Spieck E."/>
            <person name="Nielsen P.H."/>
            <person name="Wagner M."/>
            <person name="Daims H."/>
        </authorList>
    </citation>
    <scope>NUCLEOTIDE SEQUENCE [LARGE SCALE GENOMIC DNA]</scope>
    <source>
        <strain evidence="11 12">NSP M-1</strain>
    </source>
</reference>
<dbReference type="InterPro" id="IPR035906">
    <property type="entry name" value="MetI-like_sf"/>
</dbReference>
<keyword evidence="5 9" id="KW-1003">Cell membrane</keyword>
<evidence type="ECO:0000256" key="6">
    <source>
        <dbReference type="ARBA" id="ARBA00022692"/>
    </source>
</evidence>
<dbReference type="Gene3D" id="1.10.3720.10">
    <property type="entry name" value="MetI-like"/>
    <property type="match status" value="1"/>
</dbReference>
<evidence type="ECO:0000256" key="8">
    <source>
        <dbReference type="ARBA" id="ARBA00023136"/>
    </source>
</evidence>
<dbReference type="AlphaFoldDB" id="A0A0K2GKD6"/>
<dbReference type="KEGG" id="nmv:NITMOv2_4723"/>
<dbReference type="SUPFAM" id="SSF161098">
    <property type="entry name" value="MetI-like"/>
    <property type="match status" value="1"/>
</dbReference>
<comment type="subcellular location">
    <subcellularLocation>
        <location evidence="1 9">Cell membrane</location>
        <topology evidence="1 9">Multi-pass membrane protein</topology>
    </subcellularLocation>
</comment>
<evidence type="ECO:0000313" key="11">
    <source>
        <dbReference type="EMBL" id="ALA61092.1"/>
    </source>
</evidence>
<feature type="transmembrane region" description="Helical" evidence="9">
    <location>
        <begin position="107"/>
        <end position="131"/>
    </location>
</feature>
<keyword evidence="4" id="KW-0813">Transport</keyword>